<dbReference type="STRING" id="1298598.JCM21714_3386"/>
<organism evidence="2 3">
    <name type="scientific">Gracilibacillus boraciitolerans JCM 21714</name>
    <dbReference type="NCBI Taxonomy" id="1298598"/>
    <lineage>
        <taxon>Bacteria</taxon>
        <taxon>Bacillati</taxon>
        <taxon>Bacillota</taxon>
        <taxon>Bacilli</taxon>
        <taxon>Bacillales</taxon>
        <taxon>Bacillaceae</taxon>
        <taxon>Gracilibacillus</taxon>
    </lineage>
</organism>
<keyword evidence="1" id="KW-1133">Transmembrane helix</keyword>
<dbReference type="AlphaFoldDB" id="W4VM44"/>
<sequence>MDINVYVYIILALIVSIIALILTVKQLGRSDANYDEETKPQVKRLTMIYLIAIFGSIIALVIYMSVT</sequence>
<comment type="caution">
    <text evidence="2">The sequence shown here is derived from an EMBL/GenBank/DDBJ whole genome shotgun (WGS) entry which is preliminary data.</text>
</comment>
<dbReference type="EMBL" id="BAVS01000021">
    <property type="protein sequence ID" value="GAE94246.1"/>
    <property type="molecule type" value="Genomic_DNA"/>
</dbReference>
<gene>
    <name evidence="2" type="ORF">JCM21714_3386</name>
</gene>
<dbReference type="Proteomes" id="UP000019102">
    <property type="component" value="Unassembled WGS sequence"/>
</dbReference>
<evidence type="ECO:0000313" key="3">
    <source>
        <dbReference type="Proteomes" id="UP000019102"/>
    </source>
</evidence>
<evidence type="ECO:0000256" key="1">
    <source>
        <dbReference type="SAM" id="Phobius"/>
    </source>
</evidence>
<keyword evidence="3" id="KW-1185">Reference proteome</keyword>
<protein>
    <submittedName>
        <fullName evidence="2">Uncharacterized protein</fullName>
    </submittedName>
</protein>
<accession>W4VM44</accession>
<dbReference type="RefSeq" id="WP_035724789.1">
    <property type="nucleotide sequence ID" value="NZ_BAVS01000021.1"/>
</dbReference>
<feature type="transmembrane region" description="Helical" evidence="1">
    <location>
        <begin position="6"/>
        <end position="24"/>
    </location>
</feature>
<keyword evidence="1" id="KW-0812">Transmembrane</keyword>
<evidence type="ECO:0000313" key="2">
    <source>
        <dbReference type="EMBL" id="GAE94246.1"/>
    </source>
</evidence>
<feature type="transmembrane region" description="Helical" evidence="1">
    <location>
        <begin position="45"/>
        <end position="66"/>
    </location>
</feature>
<name>W4VM44_9BACI</name>
<reference evidence="2 3" key="1">
    <citation type="journal article" date="2014" name="Genome Announc.">
        <title>Draft Genome Sequence of the Boron-Tolerant and Moderately Halotolerant Bacterium Gracilibacillus boraciitolerans JCM 21714T.</title>
        <authorList>
            <person name="Ahmed I."/>
            <person name="Oshima K."/>
            <person name="Suda W."/>
            <person name="Kitamura K."/>
            <person name="Iida T."/>
            <person name="Ohmori Y."/>
            <person name="Fujiwara T."/>
            <person name="Hattori M."/>
            <person name="Ohkuma M."/>
        </authorList>
    </citation>
    <scope>NUCLEOTIDE SEQUENCE [LARGE SCALE GENOMIC DNA]</scope>
    <source>
        <strain evidence="2 3">JCM 21714</strain>
    </source>
</reference>
<keyword evidence="1" id="KW-0472">Membrane</keyword>
<proteinExistence type="predicted"/>